<dbReference type="PANTHER" id="PTHR19302:SF70">
    <property type="entry name" value="GAMMA-TUBULIN COMPLEX COMPONENT 6"/>
    <property type="match status" value="1"/>
</dbReference>
<dbReference type="GO" id="GO:0007020">
    <property type="term" value="P:microtubule nucleation"/>
    <property type="evidence" value="ECO:0007669"/>
    <property type="project" value="InterPro"/>
</dbReference>
<keyword evidence="5" id="KW-0206">Cytoskeleton</keyword>
<keyword evidence="4" id="KW-0493">Microtubule</keyword>
<evidence type="ECO:0000256" key="7">
    <source>
        <dbReference type="SAM" id="MobiDB-lite"/>
    </source>
</evidence>
<gene>
    <name evidence="10" type="ORF">PYX00_001845</name>
</gene>
<dbReference type="GO" id="GO:0005874">
    <property type="term" value="C:microtubule"/>
    <property type="evidence" value="ECO:0007669"/>
    <property type="project" value="UniProtKB-KW"/>
</dbReference>
<dbReference type="PANTHER" id="PTHR19302">
    <property type="entry name" value="GAMMA TUBULIN COMPLEX PROTEIN"/>
    <property type="match status" value="1"/>
</dbReference>
<dbReference type="Gene3D" id="1.20.120.1900">
    <property type="entry name" value="Gamma-tubulin complex, C-terminal domain"/>
    <property type="match status" value="1"/>
</dbReference>
<feature type="domain" description="Gamma tubulin complex component protein N-terminal" evidence="9">
    <location>
        <begin position="416"/>
        <end position="694"/>
    </location>
</feature>
<evidence type="ECO:0000256" key="4">
    <source>
        <dbReference type="ARBA" id="ARBA00022701"/>
    </source>
</evidence>
<feature type="coiled-coil region" evidence="6">
    <location>
        <begin position="754"/>
        <end position="781"/>
    </location>
</feature>
<evidence type="ECO:0000256" key="5">
    <source>
        <dbReference type="ARBA" id="ARBA00023212"/>
    </source>
</evidence>
<organism evidence="10">
    <name type="scientific">Menopon gallinae</name>
    <name type="common">poultry shaft louse</name>
    <dbReference type="NCBI Taxonomy" id="328185"/>
    <lineage>
        <taxon>Eukaryota</taxon>
        <taxon>Metazoa</taxon>
        <taxon>Ecdysozoa</taxon>
        <taxon>Arthropoda</taxon>
        <taxon>Hexapoda</taxon>
        <taxon>Insecta</taxon>
        <taxon>Pterygota</taxon>
        <taxon>Neoptera</taxon>
        <taxon>Paraneoptera</taxon>
        <taxon>Psocodea</taxon>
        <taxon>Troctomorpha</taxon>
        <taxon>Phthiraptera</taxon>
        <taxon>Amblycera</taxon>
        <taxon>Menoponidae</taxon>
        <taxon>Menopon</taxon>
    </lineage>
</organism>
<evidence type="ECO:0000256" key="3">
    <source>
        <dbReference type="ARBA" id="ARBA00022490"/>
    </source>
</evidence>
<dbReference type="GO" id="GO:0051321">
    <property type="term" value="P:meiotic cell cycle"/>
    <property type="evidence" value="ECO:0007669"/>
    <property type="project" value="TreeGrafter"/>
</dbReference>
<dbReference type="GO" id="GO:0031122">
    <property type="term" value="P:cytoplasmic microtubule organization"/>
    <property type="evidence" value="ECO:0007669"/>
    <property type="project" value="TreeGrafter"/>
</dbReference>
<dbReference type="Pfam" id="PF17681">
    <property type="entry name" value="GCP_N_terminal"/>
    <property type="match status" value="1"/>
</dbReference>
<reference evidence="10" key="1">
    <citation type="journal article" date="2024" name="Gigascience">
        <title>Chromosome-level genome of the poultry shaft louse Menopon gallinae provides insight into the host-switching and adaptive evolution of parasitic lice.</title>
        <authorList>
            <person name="Xu Y."/>
            <person name="Ma L."/>
            <person name="Liu S."/>
            <person name="Liang Y."/>
            <person name="Liu Q."/>
            <person name="He Z."/>
            <person name="Tian L."/>
            <person name="Duan Y."/>
            <person name="Cai W."/>
            <person name="Li H."/>
            <person name="Song F."/>
        </authorList>
    </citation>
    <scope>NUCLEOTIDE SEQUENCE</scope>
    <source>
        <strain evidence="10">Cailab_2023a</strain>
    </source>
</reference>
<evidence type="ECO:0000256" key="2">
    <source>
        <dbReference type="ARBA" id="ARBA00010337"/>
    </source>
</evidence>
<keyword evidence="3" id="KW-0963">Cytoplasm</keyword>
<feature type="region of interest" description="Disordered" evidence="7">
    <location>
        <begin position="1129"/>
        <end position="1152"/>
    </location>
</feature>
<protein>
    <recommendedName>
        <fullName evidence="11">Gamma-tubulin complex component 6</fullName>
    </recommendedName>
</protein>
<feature type="compositionally biased region" description="Basic and acidic residues" evidence="7">
    <location>
        <begin position="1134"/>
        <end position="1152"/>
    </location>
</feature>
<dbReference type="GO" id="GO:0043015">
    <property type="term" value="F:gamma-tubulin binding"/>
    <property type="evidence" value="ECO:0007669"/>
    <property type="project" value="InterPro"/>
</dbReference>
<dbReference type="InterPro" id="IPR007259">
    <property type="entry name" value="GCP"/>
</dbReference>
<dbReference type="GO" id="GO:0000922">
    <property type="term" value="C:spindle pole"/>
    <property type="evidence" value="ECO:0007669"/>
    <property type="project" value="InterPro"/>
</dbReference>
<sequence>MDGHLVDLFTKLSQEILKHELQIGNEEFERKRKIGVLNKYIGRLRRKCFDVLLRNQPEVDYSDPCKTPYGADWSPSILLLDYGGELAKYGLEQANTKLTACIKLLGDKGNDHLNELFKLIFMLRDSCSGQNEELKSNFLSTVSHYSMKSNTTQPTVLNDHFTVNKMTVPSEFINIKYSTGVFESGCQLLNSFSERSISVNLNQNHSQSLSTGKISDPSKFVSSDFDIKKISSRNSSFTQVANNLCSSEHSLWDNFVEKPITYKLRNLIPLSETADFQANSCASGENYTNGFKLNKTKRNEIIKNCDNYWTEVNEIEEQVQNVKNKYDMVCNPKEYVLFPILTENSLKLGDYESCFVRKLKPKKRIHDLKAKNSFFKSSASIILALWEQEYKFKYSYETELEARLPELRVLELNEYLKDVRLLLVGIATETFKLNKEDLSFTMSKNTCLEGVTPNTLVSFSKEYLDIGACYVRLKHCTDFSLKKHIISGFKDCRIISKVFLMSVHDYLCRHSQYVLKVPLTLGLLEFKACVRFLQPIASAVADFCKVTEDIRMLPQGGQLLTYLMTVTTRLTNKYAIAIFLSFLKACCEAYIVNLLQDWMFQGLLNRHHADFFVEHRPKKLRHKDRAYYLSFFMFEERVPSFLKGLHNKIFNCGKTVHLLKLIQPDGKLCRLLETRTYPKMKLCLSEEELEEQHKVFMEYSENVSKICGGFTSIASLRQDQLNRQRHYEKYILDVKREQEKQREIHKKESMEEMRRKREEQNQWLTKQIRFAEEERKRKRDREEMESRLFMEEALRIADAEKRIIEEEKTNMINYYEELMHQVDKRTESATLKRHANKLNDKNALLKGYRSNNDVSFICKEPTNDLTVAEYHTTDSEGNLIPHSNLDVVNSNATEITLNLFLDDLENKNASDVQIEILISSRKDYQNQTQSDLELDRLQTSSTALLDNEPKNDLKVLVAPKNFESEADVRKGLGISEKNADSLGSEALRNKRKVLGSEFELLKIPDSGKKSVISAANKDVQSNKRKMMSTEYGIGDGEEKVERKVIPPAEETEAQRNKRKIMSSEYGTPKSEGAVCHGPKVETEAQKNKAKVMSSEYDLRKIEKEKVECPPPAEETEAQKNKKKVMASEFASAPETKEVPKRREHDTEAQKNKKRVMECEFGGSKEVGIPRRVNSAEAQRNKDKVMGIEYGNETRPKTACTQKSEIPNGESPDLKDEMSISEEFFEMGALLQSSFTEKSLEIFNKTRSMSNDMRFFTLQDVSSEHSLLQVSFPSLNERDVRVIFNQQLRKKGSKDHMLENVLQNMNVTKFMNLARKSVLIPLQVQEEIANEALFNHLLKEENLLLHLDALRNYFFLNDGEFSRRLTHNIFATLAKCTEPSQFFKRSTLNKIVYEALNFTIHSNEPCVQNVSFEIVQMPEFLSHASHDVLSPFELSYQVKWPLNIILTEKALGKYKRVFHFLLKLKRINWTLNENFSYLSYSCRDKRVNSRLLMNSLHYHKIHVYRHAMSQFMRTLENYVSSCSLQYSWLNFQKDLESVKNLDQLYDKHVKYVKEVLKRCFLTSESHELESCINKLIELSLKFHYSTKTSKWILVDKKYQNSKFDVLKATFGEFCELTTEFLKTLRKKIHIHHDLRPHEILIEKFNLIL</sequence>
<dbReference type="GO" id="GO:0000930">
    <property type="term" value="C:gamma-tubulin complex"/>
    <property type="evidence" value="ECO:0007669"/>
    <property type="project" value="TreeGrafter"/>
</dbReference>
<comment type="similarity">
    <text evidence="2">Belongs to the TUBGCP family.</text>
</comment>
<keyword evidence="6" id="KW-0175">Coiled coil</keyword>
<feature type="domain" description="Gamma tubulin complex component C-terminal" evidence="8">
    <location>
        <begin position="1342"/>
        <end position="1626"/>
    </location>
</feature>
<evidence type="ECO:0000256" key="1">
    <source>
        <dbReference type="ARBA" id="ARBA00004245"/>
    </source>
</evidence>
<accession>A0AAW2IFP6</accession>
<evidence type="ECO:0000259" key="9">
    <source>
        <dbReference type="Pfam" id="PF17681"/>
    </source>
</evidence>
<comment type="subcellular location">
    <subcellularLocation>
        <location evidence="1">Cytoplasm</location>
        <location evidence="1">Cytoskeleton</location>
    </subcellularLocation>
</comment>
<evidence type="ECO:0000313" key="10">
    <source>
        <dbReference type="EMBL" id="KAL0280597.1"/>
    </source>
</evidence>
<evidence type="ECO:0000259" key="8">
    <source>
        <dbReference type="Pfam" id="PF04130"/>
    </source>
</evidence>
<dbReference type="GO" id="GO:0051011">
    <property type="term" value="F:microtubule minus-end binding"/>
    <property type="evidence" value="ECO:0007669"/>
    <property type="project" value="TreeGrafter"/>
</dbReference>
<feature type="region of interest" description="Disordered" evidence="7">
    <location>
        <begin position="1047"/>
        <end position="1075"/>
    </location>
</feature>
<evidence type="ECO:0008006" key="11">
    <source>
        <dbReference type="Google" id="ProtNLM"/>
    </source>
</evidence>
<dbReference type="GO" id="GO:0000278">
    <property type="term" value="P:mitotic cell cycle"/>
    <property type="evidence" value="ECO:0007669"/>
    <property type="project" value="TreeGrafter"/>
</dbReference>
<dbReference type="Pfam" id="PF04130">
    <property type="entry name" value="GCP_C_terminal"/>
    <property type="match status" value="1"/>
</dbReference>
<dbReference type="InterPro" id="IPR042241">
    <property type="entry name" value="GCP_C_sf"/>
</dbReference>
<dbReference type="InterPro" id="IPR040457">
    <property type="entry name" value="GCP_C"/>
</dbReference>
<evidence type="ECO:0000256" key="6">
    <source>
        <dbReference type="SAM" id="Coils"/>
    </source>
</evidence>
<dbReference type="InterPro" id="IPR041470">
    <property type="entry name" value="GCP_N"/>
</dbReference>
<name>A0AAW2IFP6_9NEOP</name>
<dbReference type="CDD" id="cd22249">
    <property type="entry name" value="UDM1_RNF168_RNF169-like"/>
    <property type="match status" value="1"/>
</dbReference>
<proteinExistence type="inferred from homology"/>
<comment type="caution">
    <text evidence="10">The sequence shown here is derived from an EMBL/GenBank/DDBJ whole genome shotgun (WGS) entry which is preliminary data.</text>
</comment>
<dbReference type="EMBL" id="JARGDH010000001">
    <property type="protein sequence ID" value="KAL0280597.1"/>
    <property type="molecule type" value="Genomic_DNA"/>
</dbReference>
<dbReference type="GO" id="GO:0051225">
    <property type="term" value="P:spindle assembly"/>
    <property type="evidence" value="ECO:0007669"/>
    <property type="project" value="TreeGrafter"/>
</dbReference>